<evidence type="ECO:0008006" key="5">
    <source>
        <dbReference type="Google" id="ProtNLM"/>
    </source>
</evidence>
<gene>
    <name evidence="3" type="ORF">BDV95DRAFT_106604</name>
</gene>
<organism evidence="3 4">
    <name type="scientific">Massariosphaeria phaeospora</name>
    <dbReference type="NCBI Taxonomy" id="100035"/>
    <lineage>
        <taxon>Eukaryota</taxon>
        <taxon>Fungi</taxon>
        <taxon>Dikarya</taxon>
        <taxon>Ascomycota</taxon>
        <taxon>Pezizomycotina</taxon>
        <taxon>Dothideomycetes</taxon>
        <taxon>Pleosporomycetidae</taxon>
        <taxon>Pleosporales</taxon>
        <taxon>Pleosporales incertae sedis</taxon>
        <taxon>Massariosphaeria</taxon>
    </lineage>
</organism>
<feature type="signal peptide" evidence="2">
    <location>
        <begin position="1"/>
        <end position="20"/>
    </location>
</feature>
<dbReference type="AlphaFoldDB" id="A0A7C8MBF4"/>
<keyword evidence="4" id="KW-1185">Reference proteome</keyword>
<name>A0A7C8MBF4_9PLEO</name>
<dbReference type="Gene3D" id="3.40.390.10">
    <property type="entry name" value="Collagenase (Catalytic Domain)"/>
    <property type="match status" value="1"/>
</dbReference>
<evidence type="ECO:0000256" key="1">
    <source>
        <dbReference type="SAM" id="MobiDB-lite"/>
    </source>
</evidence>
<dbReference type="InterPro" id="IPR024079">
    <property type="entry name" value="MetalloPept_cat_dom_sf"/>
</dbReference>
<feature type="chain" id="PRO_5028842609" description="Peptidase M43 pregnancy-associated plasma-A domain-containing protein" evidence="2">
    <location>
        <begin position="21"/>
        <end position="343"/>
    </location>
</feature>
<feature type="region of interest" description="Disordered" evidence="1">
    <location>
        <begin position="316"/>
        <end position="343"/>
    </location>
</feature>
<evidence type="ECO:0000313" key="4">
    <source>
        <dbReference type="Proteomes" id="UP000481861"/>
    </source>
</evidence>
<reference evidence="3 4" key="1">
    <citation type="submission" date="2020-01" db="EMBL/GenBank/DDBJ databases">
        <authorList>
            <consortium name="DOE Joint Genome Institute"/>
            <person name="Haridas S."/>
            <person name="Albert R."/>
            <person name="Binder M."/>
            <person name="Bloem J."/>
            <person name="Labutti K."/>
            <person name="Salamov A."/>
            <person name="Andreopoulos B."/>
            <person name="Baker S.E."/>
            <person name="Barry K."/>
            <person name="Bills G."/>
            <person name="Bluhm B.H."/>
            <person name="Cannon C."/>
            <person name="Castanera R."/>
            <person name="Culley D.E."/>
            <person name="Daum C."/>
            <person name="Ezra D."/>
            <person name="Gonzalez J.B."/>
            <person name="Henrissat B."/>
            <person name="Kuo A."/>
            <person name="Liang C."/>
            <person name="Lipzen A."/>
            <person name="Lutzoni F."/>
            <person name="Magnuson J."/>
            <person name="Mondo S."/>
            <person name="Nolan M."/>
            <person name="Ohm R."/>
            <person name="Pangilinan J."/>
            <person name="Park H.-J.H."/>
            <person name="Ramirez L."/>
            <person name="Alfaro M."/>
            <person name="Sun H."/>
            <person name="Tritt A."/>
            <person name="Yoshinaga Y."/>
            <person name="Zwiers L.-H.L."/>
            <person name="Turgeon B.G."/>
            <person name="Goodwin S.B."/>
            <person name="Spatafora J.W."/>
            <person name="Crous P.W."/>
            <person name="Grigoriev I.V."/>
        </authorList>
    </citation>
    <scope>NUCLEOTIDE SEQUENCE [LARGE SCALE GENOMIC DNA]</scope>
    <source>
        <strain evidence="3 4">CBS 611.86</strain>
    </source>
</reference>
<sequence>MVRSFDILTFIVIFASQAAAVFKIEQCSSNDWNRLDKAQREAQSVASKALDALNSGKIDNNEATFHGAYDPVFQPGARDQVKKVFERIGEIATSQDYIVTFYCTNDHVKLETHDASGEQWYDTAFINSGTENNGIAIPAVIDQDPAEKRLGKKPGDSESFTVLGWAPDAPKKDFSNQAHIFIENGAINPPNDSPFDTRWLYEIVDQGFARGKSMIDNIRGPTTTVLHELVHVAGGLISPNSRGANIDDGPSGVVYTWLYCFMANTQQEARDMGLKTEKYADCYAMFAQACYLQIKKTNNPPTCWNTGKVFPDTLESVPADQPVPQKRSTVSEARARWHARSLA</sequence>
<dbReference type="Proteomes" id="UP000481861">
    <property type="component" value="Unassembled WGS sequence"/>
</dbReference>
<dbReference type="SUPFAM" id="SSF55486">
    <property type="entry name" value="Metalloproteases ('zincins'), catalytic domain"/>
    <property type="match status" value="1"/>
</dbReference>
<evidence type="ECO:0000313" key="3">
    <source>
        <dbReference type="EMBL" id="KAF2868922.1"/>
    </source>
</evidence>
<protein>
    <recommendedName>
        <fullName evidence="5">Peptidase M43 pregnancy-associated plasma-A domain-containing protein</fullName>
    </recommendedName>
</protein>
<comment type="caution">
    <text evidence="3">The sequence shown here is derived from an EMBL/GenBank/DDBJ whole genome shotgun (WGS) entry which is preliminary data.</text>
</comment>
<dbReference type="OrthoDB" id="4727969at2759"/>
<dbReference type="EMBL" id="JAADJZ010000017">
    <property type="protein sequence ID" value="KAF2868922.1"/>
    <property type="molecule type" value="Genomic_DNA"/>
</dbReference>
<accession>A0A7C8MBF4</accession>
<evidence type="ECO:0000256" key="2">
    <source>
        <dbReference type="SAM" id="SignalP"/>
    </source>
</evidence>
<dbReference type="GO" id="GO:0008237">
    <property type="term" value="F:metallopeptidase activity"/>
    <property type="evidence" value="ECO:0007669"/>
    <property type="project" value="InterPro"/>
</dbReference>
<proteinExistence type="predicted"/>
<keyword evidence="2" id="KW-0732">Signal</keyword>